<feature type="domain" description="Haemolysin activator HlyB C-terminal" evidence="1">
    <location>
        <begin position="139"/>
        <end position="454"/>
    </location>
</feature>
<protein>
    <submittedName>
        <fullName evidence="2">Hemolysin activation/secretion protein</fullName>
    </submittedName>
</protein>
<comment type="caution">
    <text evidence="2">The sequence shown here is derived from an EMBL/GenBank/DDBJ whole genome shotgun (WGS) entry which is preliminary data.</text>
</comment>
<keyword evidence="3" id="KW-1185">Reference proteome</keyword>
<sequence length="499" mass="53706">MQTVLADVGAGLDGRAQPLAEICRLRDEASAALQRARFVAAVQVPEQELADGVLRLRVTTARIVELRVRGDAGKGQARLEKLLERLRALDPLNEQEAERILLLANDIPGTQVTLELRPAPSGQAGEVIGEILLQRDIGSVVTNVQNYGSTQIGRWSGVIRGELYGITGLADRTYLSVFSTSDVRELVVVQGGHDFAAGNDGLRFAANMTYAKTRPTLPNAAANFALTSESILASLSASYPLVRSTTANVRVGGGFDLIDQRTRALGQLINLDQVRAAWLRLDGDVVARRLSVLAPAWRLGAYAELRQGLGVLGATPVGGGGNSALPTRFEGNSQAFVFRAGLNGEARVRFGPNSPYAATLATDIRGQWTPDPLLAFDEFAVGNLTLGRGYDPGATAGDRVVGASTEVRLGKPVPLSTNDIAFEALGFYDHVELWNLDSNNFERRRTLRSIGGGVRATFGNHMRLDLVYAKPLDRNLAIDVEKPGARLLLSLTVRALPWR</sequence>
<accession>A0A841LES9</accession>
<dbReference type="PANTHER" id="PTHR34597:SF6">
    <property type="entry name" value="BLR6126 PROTEIN"/>
    <property type="match status" value="1"/>
</dbReference>
<organism evidence="2 3">
    <name type="scientific">Polymorphobacter multimanifer</name>
    <dbReference type="NCBI Taxonomy" id="1070431"/>
    <lineage>
        <taxon>Bacteria</taxon>
        <taxon>Pseudomonadati</taxon>
        <taxon>Pseudomonadota</taxon>
        <taxon>Alphaproteobacteria</taxon>
        <taxon>Sphingomonadales</taxon>
        <taxon>Sphingosinicellaceae</taxon>
        <taxon>Polymorphobacter</taxon>
    </lineage>
</organism>
<reference evidence="2 3" key="1">
    <citation type="submission" date="2020-08" db="EMBL/GenBank/DDBJ databases">
        <title>Genomic Encyclopedia of Type Strains, Phase IV (KMG-IV): sequencing the most valuable type-strain genomes for metagenomic binning, comparative biology and taxonomic classification.</title>
        <authorList>
            <person name="Goeker M."/>
        </authorList>
    </citation>
    <scope>NUCLEOTIDE SEQUENCE [LARGE SCALE GENOMIC DNA]</scope>
    <source>
        <strain evidence="2 3">DSM 102189</strain>
    </source>
</reference>
<evidence type="ECO:0000313" key="2">
    <source>
        <dbReference type="EMBL" id="MBB6227478.1"/>
    </source>
</evidence>
<dbReference type="PANTHER" id="PTHR34597">
    <property type="entry name" value="SLR1661 PROTEIN"/>
    <property type="match status" value="1"/>
</dbReference>
<gene>
    <name evidence="2" type="ORF">FHS79_001644</name>
</gene>
<dbReference type="GO" id="GO:0008320">
    <property type="term" value="F:protein transmembrane transporter activity"/>
    <property type="evidence" value="ECO:0007669"/>
    <property type="project" value="TreeGrafter"/>
</dbReference>
<dbReference type="InterPro" id="IPR051544">
    <property type="entry name" value="TPS_OM_transporter"/>
</dbReference>
<dbReference type="Pfam" id="PF03865">
    <property type="entry name" value="ShlB"/>
    <property type="match status" value="1"/>
</dbReference>
<dbReference type="InterPro" id="IPR005565">
    <property type="entry name" value="Hemolysn_activator_HlyB_C"/>
</dbReference>
<name>A0A841LES9_9SPHN</name>
<evidence type="ECO:0000259" key="1">
    <source>
        <dbReference type="Pfam" id="PF03865"/>
    </source>
</evidence>
<dbReference type="AlphaFoldDB" id="A0A841LES9"/>
<dbReference type="EMBL" id="JACIIV010000010">
    <property type="protein sequence ID" value="MBB6227478.1"/>
    <property type="molecule type" value="Genomic_DNA"/>
</dbReference>
<dbReference type="Proteomes" id="UP000538147">
    <property type="component" value="Unassembled WGS sequence"/>
</dbReference>
<dbReference type="Gene3D" id="2.40.160.50">
    <property type="entry name" value="membrane protein fhac: a member of the omp85/tpsb transporter family"/>
    <property type="match status" value="1"/>
</dbReference>
<evidence type="ECO:0000313" key="3">
    <source>
        <dbReference type="Proteomes" id="UP000538147"/>
    </source>
</evidence>
<dbReference type="RefSeq" id="WP_184198132.1">
    <property type="nucleotide sequence ID" value="NZ_JACIIV010000010.1"/>
</dbReference>
<proteinExistence type="predicted"/>
<dbReference type="GO" id="GO:0098046">
    <property type="term" value="C:type V protein secretion system complex"/>
    <property type="evidence" value="ECO:0007669"/>
    <property type="project" value="TreeGrafter"/>
</dbReference>
<dbReference type="GO" id="GO:0046819">
    <property type="term" value="P:protein secretion by the type V secretion system"/>
    <property type="evidence" value="ECO:0007669"/>
    <property type="project" value="TreeGrafter"/>
</dbReference>